<evidence type="ECO:0000313" key="1">
    <source>
        <dbReference type="EMBL" id="CDO98903.1"/>
    </source>
</evidence>
<dbReference type="InParanoid" id="A0A068TU75"/>
<dbReference type="Proteomes" id="UP000295252">
    <property type="component" value="Chromosome V"/>
</dbReference>
<dbReference type="AlphaFoldDB" id="A0A068TU75"/>
<name>A0A068TU75_COFCA</name>
<organism evidence="1 2">
    <name type="scientific">Coffea canephora</name>
    <name type="common">Robusta coffee</name>
    <dbReference type="NCBI Taxonomy" id="49390"/>
    <lineage>
        <taxon>Eukaryota</taxon>
        <taxon>Viridiplantae</taxon>
        <taxon>Streptophyta</taxon>
        <taxon>Embryophyta</taxon>
        <taxon>Tracheophyta</taxon>
        <taxon>Spermatophyta</taxon>
        <taxon>Magnoliopsida</taxon>
        <taxon>eudicotyledons</taxon>
        <taxon>Gunneridae</taxon>
        <taxon>Pentapetalae</taxon>
        <taxon>asterids</taxon>
        <taxon>lamiids</taxon>
        <taxon>Gentianales</taxon>
        <taxon>Rubiaceae</taxon>
        <taxon>Ixoroideae</taxon>
        <taxon>Gardenieae complex</taxon>
        <taxon>Bertiereae - Coffeeae clade</taxon>
        <taxon>Coffeeae</taxon>
        <taxon>Coffea</taxon>
    </lineage>
</organism>
<accession>A0A068TU75</accession>
<dbReference type="Gramene" id="CDO98903">
    <property type="protein sequence ID" value="CDO98903"/>
    <property type="gene ID" value="GSCOC_T00025860001"/>
</dbReference>
<dbReference type="EMBL" id="HG739087">
    <property type="protein sequence ID" value="CDO98903.1"/>
    <property type="molecule type" value="Genomic_DNA"/>
</dbReference>
<sequence>MVSSLSESFLIRTFKFPNFHLPHDCKAVKAYSAQETNEATGSPAPIPCQFSTNFLSHSSSPNHSCSNLRVSLLLLLLLKALTVYLIEMQIGAWSDQEEERCRTIVVGKSERHSGDATALSNLSQIR</sequence>
<proteinExistence type="predicted"/>
<keyword evidence="2" id="KW-1185">Reference proteome</keyword>
<gene>
    <name evidence="1" type="ORF">GSCOC_T00025860001</name>
</gene>
<protein>
    <submittedName>
        <fullName evidence="1">Uncharacterized protein</fullName>
    </submittedName>
</protein>
<evidence type="ECO:0000313" key="2">
    <source>
        <dbReference type="Proteomes" id="UP000295252"/>
    </source>
</evidence>
<reference evidence="2" key="1">
    <citation type="journal article" date="2014" name="Science">
        <title>The coffee genome provides insight into the convergent evolution of caffeine biosynthesis.</title>
        <authorList>
            <person name="Denoeud F."/>
            <person name="Carretero-Paulet L."/>
            <person name="Dereeper A."/>
            <person name="Droc G."/>
            <person name="Guyot R."/>
            <person name="Pietrella M."/>
            <person name="Zheng C."/>
            <person name="Alberti A."/>
            <person name="Anthony F."/>
            <person name="Aprea G."/>
            <person name="Aury J.M."/>
            <person name="Bento P."/>
            <person name="Bernard M."/>
            <person name="Bocs S."/>
            <person name="Campa C."/>
            <person name="Cenci A."/>
            <person name="Combes M.C."/>
            <person name="Crouzillat D."/>
            <person name="Da Silva C."/>
            <person name="Daddiego L."/>
            <person name="De Bellis F."/>
            <person name="Dussert S."/>
            <person name="Garsmeur O."/>
            <person name="Gayraud T."/>
            <person name="Guignon V."/>
            <person name="Jahn K."/>
            <person name="Jamilloux V."/>
            <person name="Joet T."/>
            <person name="Labadie K."/>
            <person name="Lan T."/>
            <person name="Leclercq J."/>
            <person name="Lepelley M."/>
            <person name="Leroy T."/>
            <person name="Li L.T."/>
            <person name="Librado P."/>
            <person name="Lopez L."/>
            <person name="Munoz A."/>
            <person name="Noel B."/>
            <person name="Pallavicini A."/>
            <person name="Perrotta G."/>
            <person name="Poncet V."/>
            <person name="Pot D."/>
            <person name="Priyono X."/>
            <person name="Rigoreau M."/>
            <person name="Rouard M."/>
            <person name="Rozas J."/>
            <person name="Tranchant-Dubreuil C."/>
            <person name="VanBuren R."/>
            <person name="Zhang Q."/>
            <person name="Andrade A.C."/>
            <person name="Argout X."/>
            <person name="Bertrand B."/>
            <person name="de Kochko A."/>
            <person name="Graziosi G."/>
            <person name="Henry R.J."/>
            <person name="Jayarama X."/>
            <person name="Ming R."/>
            <person name="Nagai C."/>
            <person name="Rounsley S."/>
            <person name="Sankoff D."/>
            <person name="Giuliano G."/>
            <person name="Albert V.A."/>
            <person name="Wincker P."/>
            <person name="Lashermes P."/>
        </authorList>
    </citation>
    <scope>NUCLEOTIDE SEQUENCE [LARGE SCALE GENOMIC DNA]</scope>
    <source>
        <strain evidence="2">cv. DH200-94</strain>
    </source>
</reference>